<comment type="catalytic activity">
    <reaction evidence="1">
        <text>(7,8-dihydropterin-6-yl)methyl diphosphate + 4-aminobenzoate = 7,8-dihydropteroate + diphosphate</text>
        <dbReference type="Rhea" id="RHEA:19949"/>
        <dbReference type="ChEBI" id="CHEBI:17836"/>
        <dbReference type="ChEBI" id="CHEBI:17839"/>
        <dbReference type="ChEBI" id="CHEBI:33019"/>
        <dbReference type="ChEBI" id="CHEBI:72950"/>
        <dbReference type="EC" id="2.5.1.15"/>
    </reaction>
</comment>
<evidence type="ECO:0000256" key="9">
    <source>
        <dbReference type="RuleBase" id="RU361205"/>
    </source>
</evidence>
<proteinExistence type="inferred from homology"/>
<comment type="pathway">
    <text evidence="3 9">Cofactor biosynthesis; tetrahydrofolate biosynthesis; 7,8-dihydrofolate from 2-amino-4-hydroxy-6-hydroxymethyl-7,8-dihydropteridine diphosphate and 4-aminobenzoate: step 1/2.</text>
</comment>
<dbReference type="PROSITE" id="PS50972">
    <property type="entry name" value="PTERIN_BINDING"/>
    <property type="match status" value="1"/>
</dbReference>
<evidence type="ECO:0000256" key="7">
    <source>
        <dbReference type="ARBA" id="ARBA00022842"/>
    </source>
</evidence>
<dbReference type="Gene3D" id="3.20.20.20">
    <property type="entry name" value="Dihydropteroate synthase-like"/>
    <property type="match status" value="1"/>
</dbReference>
<dbReference type="PROSITE" id="PS00792">
    <property type="entry name" value="DHPS_1"/>
    <property type="match status" value="1"/>
</dbReference>
<keyword evidence="12" id="KW-1185">Reference proteome</keyword>
<evidence type="ECO:0000313" key="11">
    <source>
        <dbReference type="EMBL" id="MFC4308230.1"/>
    </source>
</evidence>
<evidence type="ECO:0000256" key="1">
    <source>
        <dbReference type="ARBA" id="ARBA00000012"/>
    </source>
</evidence>
<dbReference type="InterPro" id="IPR011005">
    <property type="entry name" value="Dihydropteroate_synth-like_sf"/>
</dbReference>
<evidence type="ECO:0000313" key="12">
    <source>
        <dbReference type="Proteomes" id="UP001595904"/>
    </source>
</evidence>
<evidence type="ECO:0000256" key="4">
    <source>
        <dbReference type="ARBA" id="ARBA00012458"/>
    </source>
</evidence>
<dbReference type="RefSeq" id="WP_380595189.1">
    <property type="nucleotide sequence ID" value="NZ_JBHSDU010000001.1"/>
</dbReference>
<comment type="similarity">
    <text evidence="9">Belongs to the DHPS family.</text>
</comment>
<keyword evidence="8 9" id="KW-0289">Folate biosynthesis</keyword>
<comment type="cofactor">
    <cofactor evidence="2 9">
        <name>Mg(2+)</name>
        <dbReference type="ChEBI" id="CHEBI:18420"/>
    </cofactor>
</comment>
<comment type="caution">
    <text evidence="11">The sequence shown here is derived from an EMBL/GenBank/DDBJ whole genome shotgun (WGS) entry which is preliminary data.</text>
</comment>
<evidence type="ECO:0000256" key="2">
    <source>
        <dbReference type="ARBA" id="ARBA00001946"/>
    </source>
</evidence>
<dbReference type="PANTHER" id="PTHR20941:SF1">
    <property type="entry name" value="FOLIC ACID SYNTHESIS PROTEIN FOL1"/>
    <property type="match status" value="1"/>
</dbReference>
<dbReference type="PROSITE" id="PS00793">
    <property type="entry name" value="DHPS_2"/>
    <property type="match status" value="1"/>
</dbReference>
<protein>
    <recommendedName>
        <fullName evidence="4 9">Dihydropteroate synthase</fullName>
        <shortName evidence="9">DHPS</shortName>
        <ecNumber evidence="4 9">2.5.1.15</ecNumber>
    </recommendedName>
    <alternativeName>
        <fullName evidence="9">Dihydropteroate pyrophosphorylase</fullName>
    </alternativeName>
</protein>
<dbReference type="EC" id="2.5.1.15" evidence="4 9"/>
<dbReference type="SUPFAM" id="SSF51717">
    <property type="entry name" value="Dihydropteroate synthetase-like"/>
    <property type="match status" value="1"/>
</dbReference>
<keyword evidence="6 9" id="KW-0479">Metal-binding</keyword>
<dbReference type="PANTHER" id="PTHR20941">
    <property type="entry name" value="FOLATE SYNTHESIS PROTEINS"/>
    <property type="match status" value="1"/>
</dbReference>
<reference evidence="12" key="1">
    <citation type="journal article" date="2019" name="Int. J. Syst. Evol. Microbiol.">
        <title>The Global Catalogue of Microorganisms (GCM) 10K type strain sequencing project: providing services to taxonomists for standard genome sequencing and annotation.</title>
        <authorList>
            <consortium name="The Broad Institute Genomics Platform"/>
            <consortium name="The Broad Institute Genome Sequencing Center for Infectious Disease"/>
            <person name="Wu L."/>
            <person name="Ma J."/>
        </authorList>
    </citation>
    <scope>NUCLEOTIDE SEQUENCE [LARGE SCALE GENOMIC DNA]</scope>
    <source>
        <strain evidence="12">CGMCC 1.10759</strain>
    </source>
</reference>
<accession>A0ABV8SLJ0</accession>
<dbReference type="GO" id="GO:0004156">
    <property type="term" value="F:dihydropteroate synthase activity"/>
    <property type="evidence" value="ECO:0007669"/>
    <property type="project" value="UniProtKB-EC"/>
</dbReference>
<dbReference type="NCBIfam" id="TIGR01496">
    <property type="entry name" value="DHPS"/>
    <property type="match status" value="1"/>
</dbReference>
<dbReference type="InterPro" id="IPR006390">
    <property type="entry name" value="DHP_synth_dom"/>
</dbReference>
<dbReference type="CDD" id="cd00739">
    <property type="entry name" value="DHPS"/>
    <property type="match status" value="1"/>
</dbReference>
<feature type="domain" description="Pterin-binding" evidence="10">
    <location>
        <begin position="15"/>
        <end position="267"/>
    </location>
</feature>
<evidence type="ECO:0000256" key="8">
    <source>
        <dbReference type="ARBA" id="ARBA00022909"/>
    </source>
</evidence>
<keyword evidence="5 9" id="KW-0808">Transferase</keyword>
<name>A0ABV8SLJ0_9GAMM</name>
<sequence>MQLRCGSRTVDLSQPVVMGILNVTPDSFSDGGRFIDVSKALEHALRMIEQGAAMIDVGGESTRPGANDVSEEEEIRRVVPVIEALIARTSIPISIDTSKAAVMSAAVAAGASLINDVRALQAPGALEAAAKTDAAVCLMHMQGQPRTMQHEPRYDDVVGEVTAFLEQRVEACQAAGIGRDRLVLDPGIGFGKRLEHNLALLAHLPELGRSGLPLLVGVSRKSMFQALLGRPVEQRLAGGLAVATAAVLAGAGILRVHDVAETVDAVKVAQALRAAGYIARGPIEN</sequence>
<evidence type="ECO:0000256" key="3">
    <source>
        <dbReference type="ARBA" id="ARBA00004763"/>
    </source>
</evidence>
<evidence type="ECO:0000256" key="6">
    <source>
        <dbReference type="ARBA" id="ARBA00022723"/>
    </source>
</evidence>
<dbReference type="Pfam" id="PF00809">
    <property type="entry name" value="Pterin_bind"/>
    <property type="match status" value="1"/>
</dbReference>
<dbReference type="EMBL" id="JBHSDU010000001">
    <property type="protein sequence ID" value="MFC4308230.1"/>
    <property type="molecule type" value="Genomic_DNA"/>
</dbReference>
<comment type="function">
    <text evidence="9">Catalyzes the condensation of para-aminobenzoate (pABA) with 6-hydroxymethyl-7,8-dihydropterin diphosphate (DHPt-PP) to form 7,8-dihydropteroate (H2Pte), the immediate precursor of folate derivatives.</text>
</comment>
<organism evidence="11 12">
    <name type="scientific">Steroidobacter flavus</name>
    <dbReference type="NCBI Taxonomy" id="1842136"/>
    <lineage>
        <taxon>Bacteria</taxon>
        <taxon>Pseudomonadati</taxon>
        <taxon>Pseudomonadota</taxon>
        <taxon>Gammaproteobacteria</taxon>
        <taxon>Steroidobacterales</taxon>
        <taxon>Steroidobacteraceae</taxon>
        <taxon>Steroidobacter</taxon>
    </lineage>
</organism>
<gene>
    <name evidence="11" type="primary">folP</name>
    <name evidence="11" type="ORF">ACFPN2_03970</name>
</gene>
<evidence type="ECO:0000256" key="5">
    <source>
        <dbReference type="ARBA" id="ARBA00022679"/>
    </source>
</evidence>
<dbReference type="InterPro" id="IPR045031">
    <property type="entry name" value="DHP_synth-like"/>
</dbReference>
<evidence type="ECO:0000259" key="10">
    <source>
        <dbReference type="PROSITE" id="PS50972"/>
    </source>
</evidence>
<dbReference type="Proteomes" id="UP001595904">
    <property type="component" value="Unassembled WGS sequence"/>
</dbReference>
<keyword evidence="7 9" id="KW-0460">Magnesium</keyword>
<dbReference type="InterPro" id="IPR000489">
    <property type="entry name" value="Pterin-binding_dom"/>
</dbReference>